<sequence>MDFNETGNSLYLAGDGWVTDIYDARSGPVTTNPMAAGFAPTCPPYNGGEYLESPEQVYEPRRRLYSDEYTHQSPDPEYCNAPSHFSTRETADDSFFDAAFVSSQALQVPSPSLALIDYLRPGPIPFEGYGSGDWDSEHIAQLRSGSDALPFYSSTDNLDYGCNAHGTNYPTSGIDGDGLLGNLYPSETALQPVAEANVTGVEAGAAASLQNTMYRGSLSDFMAKPETIPGFPGQPAPLAMPGESSRQPAPTYMTSQQPDYAVTSSPYTVISPPSSVKSSPRKRSASAARIDKSPVGPKKRVIKAHMLAKVDNIEDSKLKIETDKMPTFEYQEYFHSPADASMKLKRLLELFRKSEDNCSSPSTNSTFPQSNEDKKRYVEKLFNAINDWENINEWSQTLVPEERNRVMDEHRRMKEEANSATPDKKLNDIPLDEMRPTRDELPTLDVQQKKILGRQLNDQTVEWLCWELIRVDAMCFALTKSKQLVKSLLSAGDGWKLRIANNPRGELGHKGNNMKVNMNKNNRLRQITQMENTAGNNPLPEAASRSATAGTAGSSSGNRR</sequence>
<feature type="region of interest" description="Disordered" evidence="1">
    <location>
        <begin position="230"/>
        <end position="296"/>
    </location>
</feature>
<evidence type="ECO:0000313" key="3">
    <source>
        <dbReference type="Proteomes" id="UP000054821"/>
    </source>
</evidence>
<dbReference type="RefSeq" id="XP_018663381.1">
    <property type="nucleotide sequence ID" value="XM_018803343.1"/>
</dbReference>
<feature type="compositionally biased region" description="Low complexity" evidence="1">
    <location>
        <begin position="269"/>
        <end position="278"/>
    </location>
</feature>
<feature type="region of interest" description="Disordered" evidence="1">
    <location>
        <begin position="413"/>
        <end position="436"/>
    </location>
</feature>
<name>A0A2P4ZNJ9_9HYPO</name>
<organism evidence="2 3">
    <name type="scientific">Trichoderma gamsii</name>
    <dbReference type="NCBI Taxonomy" id="398673"/>
    <lineage>
        <taxon>Eukaryota</taxon>
        <taxon>Fungi</taxon>
        <taxon>Dikarya</taxon>
        <taxon>Ascomycota</taxon>
        <taxon>Pezizomycotina</taxon>
        <taxon>Sordariomycetes</taxon>
        <taxon>Hypocreomycetidae</taxon>
        <taxon>Hypocreales</taxon>
        <taxon>Hypocreaceae</taxon>
        <taxon>Trichoderma</taxon>
    </lineage>
</organism>
<evidence type="ECO:0000313" key="2">
    <source>
        <dbReference type="EMBL" id="PON25834.1"/>
    </source>
</evidence>
<proteinExistence type="predicted"/>
<dbReference type="EMBL" id="JPDN02000016">
    <property type="protein sequence ID" value="PON25834.1"/>
    <property type="molecule type" value="Genomic_DNA"/>
</dbReference>
<dbReference type="AlphaFoldDB" id="A0A2P4ZNJ9"/>
<feature type="compositionally biased region" description="Low complexity" evidence="1">
    <location>
        <begin position="542"/>
        <end position="560"/>
    </location>
</feature>
<evidence type="ECO:0000256" key="1">
    <source>
        <dbReference type="SAM" id="MobiDB-lite"/>
    </source>
</evidence>
<feature type="region of interest" description="Disordered" evidence="1">
    <location>
        <begin position="533"/>
        <end position="560"/>
    </location>
</feature>
<dbReference type="Proteomes" id="UP000054821">
    <property type="component" value="Unassembled WGS sequence"/>
</dbReference>
<keyword evidence="3" id="KW-1185">Reference proteome</keyword>
<dbReference type="STRING" id="398673.A0A2P4ZNJ9"/>
<gene>
    <name evidence="2" type="ORF">TGAM01_v205271</name>
</gene>
<comment type="caution">
    <text evidence="2">The sequence shown here is derived from an EMBL/GenBank/DDBJ whole genome shotgun (WGS) entry which is preliminary data.</text>
</comment>
<protein>
    <submittedName>
        <fullName evidence="2">Uncharacterized protein</fullName>
    </submittedName>
</protein>
<accession>A0A2P4ZNJ9</accession>
<dbReference type="GeneID" id="29983426"/>
<reference evidence="2 3" key="1">
    <citation type="journal article" date="2016" name="Genome Announc.">
        <title>Draft Whole-Genome Sequence of Trichoderma gamsii T6085, a Promising Biocontrol Agent of Fusarium Head Blight on Wheat.</title>
        <authorList>
            <person name="Baroncelli R."/>
            <person name="Zapparata A."/>
            <person name="Piaggeschi G."/>
            <person name="Sarrocco S."/>
            <person name="Vannacci G."/>
        </authorList>
    </citation>
    <scope>NUCLEOTIDE SEQUENCE [LARGE SCALE GENOMIC DNA]</scope>
    <source>
        <strain evidence="2 3">T6085</strain>
    </source>
</reference>
<feature type="compositionally biased region" description="Polar residues" evidence="1">
    <location>
        <begin position="244"/>
        <end position="268"/>
    </location>
</feature>